<organism evidence="2 3">
    <name type="scientific">Rhodopseudomonas telluris</name>
    <dbReference type="NCBI Taxonomy" id="644215"/>
    <lineage>
        <taxon>Bacteria</taxon>
        <taxon>Pseudomonadati</taxon>
        <taxon>Pseudomonadota</taxon>
        <taxon>Alphaproteobacteria</taxon>
        <taxon>Hyphomicrobiales</taxon>
        <taxon>Nitrobacteraceae</taxon>
        <taxon>Rhodopseudomonas</taxon>
    </lineage>
</organism>
<proteinExistence type="predicted"/>
<keyword evidence="3" id="KW-1185">Reference proteome</keyword>
<feature type="domain" description="Transposase DDE" evidence="1">
    <location>
        <begin position="32"/>
        <end position="114"/>
    </location>
</feature>
<protein>
    <submittedName>
        <fullName evidence="2">Transposase</fullName>
    </submittedName>
</protein>
<dbReference type="EMBL" id="JBHLWM010000001">
    <property type="protein sequence ID" value="MFC0239117.1"/>
    <property type="molecule type" value="Genomic_DNA"/>
</dbReference>
<dbReference type="RefSeq" id="WP_378383623.1">
    <property type="nucleotide sequence ID" value="NZ_JBHLWM010000001.1"/>
</dbReference>
<sequence length="115" mass="13154">MTSDERDRRCAREDGTFSLPDLKWDGCANVYICPSGKVLRTTGKVHDGMMLRLRASKHDCSACPAKAQCCPNMPARQIPRDLHGHARDIARRKITTKAFLKSRDERKRVEMRFAH</sequence>
<dbReference type="Proteomes" id="UP001589775">
    <property type="component" value="Unassembled WGS sequence"/>
</dbReference>
<dbReference type="InterPro" id="IPR025668">
    <property type="entry name" value="Tnp_DDE_dom"/>
</dbReference>
<dbReference type="Pfam" id="PF13751">
    <property type="entry name" value="DDE_Tnp_1_6"/>
    <property type="match status" value="1"/>
</dbReference>
<gene>
    <name evidence="2" type="ORF">ACFFJ6_01505</name>
</gene>
<evidence type="ECO:0000313" key="2">
    <source>
        <dbReference type="EMBL" id="MFC0239117.1"/>
    </source>
</evidence>
<accession>A0ABV6ELL9</accession>
<name>A0ABV6ELL9_9BRAD</name>
<evidence type="ECO:0000313" key="3">
    <source>
        <dbReference type="Proteomes" id="UP001589775"/>
    </source>
</evidence>
<evidence type="ECO:0000259" key="1">
    <source>
        <dbReference type="Pfam" id="PF13751"/>
    </source>
</evidence>
<reference evidence="2 3" key="1">
    <citation type="submission" date="2024-09" db="EMBL/GenBank/DDBJ databases">
        <authorList>
            <person name="Sun Q."/>
            <person name="Mori K."/>
        </authorList>
    </citation>
    <scope>NUCLEOTIDE SEQUENCE [LARGE SCALE GENOMIC DNA]</scope>
    <source>
        <strain evidence="2 3">KCTC 23279</strain>
    </source>
</reference>
<comment type="caution">
    <text evidence="2">The sequence shown here is derived from an EMBL/GenBank/DDBJ whole genome shotgun (WGS) entry which is preliminary data.</text>
</comment>